<dbReference type="Gene3D" id="3.20.20.100">
    <property type="entry name" value="NADP-dependent oxidoreductase domain"/>
    <property type="match status" value="1"/>
</dbReference>
<dbReference type="PRINTS" id="PR00069">
    <property type="entry name" value="ALDKETRDTASE"/>
</dbReference>
<organism evidence="5">
    <name type="scientific">Taenia asiatica</name>
    <name type="common">Asian tapeworm</name>
    <dbReference type="NCBI Taxonomy" id="60517"/>
    <lineage>
        <taxon>Eukaryota</taxon>
        <taxon>Metazoa</taxon>
        <taxon>Spiralia</taxon>
        <taxon>Lophotrochozoa</taxon>
        <taxon>Platyhelminthes</taxon>
        <taxon>Cestoda</taxon>
        <taxon>Eucestoda</taxon>
        <taxon>Cyclophyllidea</taxon>
        <taxon>Taeniidae</taxon>
        <taxon>Taenia</taxon>
    </lineage>
</organism>
<feature type="active site" description="Proton donor" evidence="1">
    <location>
        <position position="22"/>
    </location>
</feature>
<dbReference type="InterPro" id="IPR036812">
    <property type="entry name" value="NAD(P)_OxRdtase_dom_sf"/>
</dbReference>
<dbReference type="AlphaFoldDB" id="A0A0R3WGA0"/>
<sequence length="297" mass="33825">MTRAVDVAISTGFRHLDCAMFYANEEEVGAAIATSLQKHDLKREDIFVTSKVLIRVLKELYPECSFYHALENVRKSCETSIKNLGVHYLDLYLIHSPVSFSYKEGVEFDVRNPNSIVFENYKLEDIWRAMEELVSTGLVKSIGVSNFNKRQIERILESCTIPPAVNQVEVNIHWLNTKLIGFCLSNNILVEGYAPLGSPGLMKGKVKPLLEGESVLEIAHKHKKTPAQVLLRHGLQRGIIVIVKSVTPDRIRSNFDVFDFELTGEEMEKLNKTGSNKRLFVFDSLANHPEYPFYDEY</sequence>
<evidence type="ECO:0000259" key="4">
    <source>
        <dbReference type="Pfam" id="PF00248"/>
    </source>
</evidence>
<proteinExistence type="predicted"/>
<feature type="domain" description="NADP-dependent oxidoreductase" evidence="4">
    <location>
        <begin position="3"/>
        <end position="272"/>
    </location>
</feature>
<dbReference type="PROSITE" id="PS00062">
    <property type="entry name" value="ALDOKETO_REDUCTASE_2"/>
    <property type="match status" value="1"/>
</dbReference>
<dbReference type="PROSITE" id="PS00798">
    <property type="entry name" value="ALDOKETO_REDUCTASE_1"/>
    <property type="match status" value="1"/>
</dbReference>
<dbReference type="STRING" id="60517.A0A0R3WGA0"/>
<dbReference type="PIRSF" id="PIRSF000097">
    <property type="entry name" value="AKR"/>
    <property type="match status" value="1"/>
</dbReference>
<dbReference type="InterPro" id="IPR020471">
    <property type="entry name" value="AKR"/>
</dbReference>
<feature type="binding site" evidence="2">
    <location>
        <position position="95"/>
    </location>
    <ligand>
        <name>substrate</name>
    </ligand>
</feature>
<dbReference type="InterPro" id="IPR018170">
    <property type="entry name" value="Aldo/ket_reductase_CS"/>
</dbReference>
<protein>
    <submittedName>
        <fullName evidence="5">Aldo_ket_red domain-containing protein</fullName>
    </submittedName>
</protein>
<dbReference type="Pfam" id="PF00248">
    <property type="entry name" value="Aldo_ket_red"/>
    <property type="match status" value="1"/>
</dbReference>
<evidence type="ECO:0000256" key="1">
    <source>
        <dbReference type="PIRSR" id="PIRSR000097-1"/>
    </source>
</evidence>
<dbReference type="SUPFAM" id="SSF51430">
    <property type="entry name" value="NAD(P)-linked oxidoreductase"/>
    <property type="match status" value="1"/>
</dbReference>
<evidence type="ECO:0000256" key="3">
    <source>
        <dbReference type="PIRSR" id="PIRSR000097-3"/>
    </source>
</evidence>
<dbReference type="PROSITE" id="PS00063">
    <property type="entry name" value="ALDOKETO_REDUCTASE_3"/>
    <property type="match status" value="1"/>
</dbReference>
<dbReference type="CDD" id="cd19071">
    <property type="entry name" value="AKR_AKR1-5-like"/>
    <property type="match status" value="1"/>
</dbReference>
<dbReference type="WBParaSite" id="TASK_0000989301-mRNA-1">
    <property type="protein sequence ID" value="TASK_0000989301-mRNA-1"/>
    <property type="gene ID" value="TASK_0000989301"/>
</dbReference>
<evidence type="ECO:0000313" key="5">
    <source>
        <dbReference type="WBParaSite" id="TASK_0000989301-mRNA-1"/>
    </source>
</evidence>
<dbReference type="PANTHER" id="PTHR11732">
    <property type="entry name" value="ALDO/KETO REDUCTASE"/>
    <property type="match status" value="1"/>
</dbReference>
<feature type="site" description="Lowers pKa of active site Tyr" evidence="3">
    <location>
        <position position="51"/>
    </location>
</feature>
<accession>A0A0R3WGA0</accession>
<dbReference type="InterPro" id="IPR023210">
    <property type="entry name" value="NADP_OxRdtase_dom"/>
</dbReference>
<name>A0A0R3WGA0_TAEAS</name>
<dbReference type="GO" id="GO:0016491">
    <property type="term" value="F:oxidoreductase activity"/>
    <property type="evidence" value="ECO:0007669"/>
    <property type="project" value="InterPro"/>
</dbReference>
<evidence type="ECO:0000256" key="2">
    <source>
        <dbReference type="PIRSR" id="PIRSR000097-2"/>
    </source>
</evidence>
<reference evidence="5" key="1">
    <citation type="submission" date="2017-02" db="UniProtKB">
        <authorList>
            <consortium name="WormBaseParasite"/>
        </authorList>
    </citation>
    <scope>IDENTIFICATION</scope>
</reference>